<accession>A0AAW8U291</accession>
<organism evidence="1 2">
    <name type="scientific">Enterococcus asini</name>
    <dbReference type="NCBI Taxonomy" id="57732"/>
    <lineage>
        <taxon>Bacteria</taxon>
        <taxon>Bacillati</taxon>
        <taxon>Bacillota</taxon>
        <taxon>Bacilli</taxon>
        <taxon>Lactobacillales</taxon>
        <taxon>Enterococcaceae</taxon>
        <taxon>Enterococcus</taxon>
    </lineage>
</organism>
<proteinExistence type="predicted"/>
<evidence type="ECO:0000313" key="1">
    <source>
        <dbReference type="EMBL" id="MDT2810055.1"/>
    </source>
</evidence>
<dbReference type="RefSeq" id="WP_311835289.1">
    <property type="nucleotide sequence ID" value="NZ_JARQBJ010000002.1"/>
</dbReference>
<dbReference type="Pfam" id="PF05119">
    <property type="entry name" value="Terminase_4"/>
    <property type="match status" value="1"/>
</dbReference>
<dbReference type="AlphaFoldDB" id="A0AAW8U291"/>
<protein>
    <recommendedName>
        <fullName evidence="3">RNA polymerase subunit sigma-70</fullName>
    </recommendedName>
</protein>
<comment type="caution">
    <text evidence="1">The sequence shown here is derived from an EMBL/GenBank/DDBJ whole genome shotgun (WGS) entry which is preliminary data.</text>
</comment>
<name>A0AAW8U291_9ENTE</name>
<evidence type="ECO:0000313" key="2">
    <source>
        <dbReference type="Proteomes" id="UP001256711"/>
    </source>
</evidence>
<dbReference type="Proteomes" id="UP001256711">
    <property type="component" value="Unassembled WGS sequence"/>
</dbReference>
<dbReference type="EMBL" id="JARQBJ010000002">
    <property type="protein sequence ID" value="MDT2810055.1"/>
    <property type="molecule type" value="Genomic_DNA"/>
</dbReference>
<reference evidence="1" key="1">
    <citation type="submission" date="2023-03" db="EMBL/GenBank/DDBJ databases">
        <authorList>
            <person name="Shen W."/>
            <person name="Cai J."/>
        </authorList>
    </citation>
    <scope>NUCLEOTIDE SEQUENCE</scope>
    <source>
        <strain evidence="1">B226-2</strain>
    </source>
</reference>
<dbReference type="InterPro" id="IPR006448">
    <property type="entry name" value="Phage_term_ssu_P27"/>
</dbReference>
<evidence type="ECO:0008006" key="3">
    <source>
        <dbReference type="Google" id="ProtNLM"/>
    </source>
</evidence>
<sequence length="125" mass="14446">MEGEVVWLARQSRKKVRDSILAALVAKGMDSPYFLDLVEDYMDLWDIKTKLRKDLQERGPVVEWQNGANQKGLRKNDSVVEYPKISKRMTDILRQLEIDCRIEIDVPPQKEGEVDDQDGDEDIGL</sequence>
<gene>
    <name evidence="1" type="ORF">P7H43_06130</name>
</gene>